<evidence type="ECO:0000256" key="2">
    <source>
        <dbReference type="ARBA" id="ARBA00022448"/>
    </source>
</evidence>
<dbReference type="SUPFAM" id="SSF53850">
    <property type="entry name" value="Periplasmic binding protein-like II"/>
    <property type="match status" value="1"/>
</dbReference>
<evidence type="ECO:0000256" key="15">
    <source>
        <dbReference type="SAM" id="MobiDB-lite"/>
    </source>
</evidence>
<evidence type="ECO:0000256" key="6">
    <source>
        <dbReference type="ARBA" id="ARBA00023065"/>
    </source>
</evidence>
<feature type="region of interest" description="Disordered" evidence="15">
    <location>
        <begin position="462"/>
        <end position="493"/>
    </location>
</feature>
<keyword evidence="10" id="KW-1071">Ligand-gated ion channel</keyword>
<feature type="domain" description="Ionotropic glutamate receptor L-glutamate and glycine-binding" evidence="19">
    <location>
        <begin position="36"/>
        <end position="100"/>
    </location>
</feature>
<evidence type="ECO:0000259" key="18">
    <source>
        <dbReference type="SMART" id="SM00079"/>
    </source>
</evidence>
<keyword evidence="9" id="KW-0325">Glycoprotein</keyword>
<feature type="domain" description="Ionotropic glutamate receptor C-terminal" evidence="18">
    <location>
        <begin position="26"/>
        <end position="405"/>
    </location>
</feature>
<dbReference type="PANTHER" id="PTHR18966">
    <property type="entry name" value="IONOTROPIC GLUTAMATE RECEPTOR"/>
    <property type="match status" value="1"/>
</dbReference>
<evidence type="ECO:0000256" key="8">
    <source>
        <dbReference type="ARBA" id="ARBA00023170"/>
    </source>
</evidence>
<name>A0A0B6XZK1_9EUPU</name>
<feature type="site" description="Crucial to convey clamshell closure to channel opening" evidence="13">
    <location>
        <position position="271"/>
    </location>
</feature>
<gene>
    <name evidence="20" type="primary">ORF7288</name>
</gene>
<feature type="disulfide bond" evidence="14">
    <location>
        <begin position="354"/>
        <end position="407"/>
    </location>
</feature>
<dbReference type="GO" id="GO:0005886">
    <property type="term" value="C:plasma membrane"/>
    <property type="evidence" value="ECO:0007669"/>
    <property type="project" value="UniProtKB-SubCell"/>
</dbReference>
<protein>
    <recommendedName>
        <fullName evidence="21">Ionotropic glutamate receptor C-terminal domain-containing protein</fullName>
    </recommendedName>
</protein>
<keyword evidence="5 16" id="KW-1133">Transmembrane helix</keyword>
<feature type="binding site" evidence="12">
    <location>
        <position position="341"/>
    </location>
    <ligand>
        <name>L-glutamate</name>
        <dbReference type="ChEBI" id="CHEBI:29985"/>
    </ligand>
</feature>
<keyword evidence="4 16" id="KW-0812">Transmembrane</keyword>
<feature type="transmembrane region" description="Helical" evidence="16">
    <location>
        <begin position="202"/>
        <end position="221"/>
    </location>
</feature>
<keyword evidence="17" id="KW-0732">Signal</keyword>
<feature type="signal peptide" evidence="17">
    <location>
        <begin position="1"/>
        <end position="24"/>
    </location>
</feature>
<feature type="transmembrane region" description="Helical" evidence="16">
    <location>
        <begin position="160"/>
        <end position="181"/>
    </location>
</feature>
<dbReference type="InterPro" id="IPR019594">
    <property type="entry name" value="Glu/Gly-bd"/>
</dbReference>
<evidence type="ECO:0000256" key="12">
    <source>
        <dbReference type="PIRSR" id="PIRSR601508-1"/>
    </source>
</evidence>
<sequence>MKHLCGCVLAFIICILGTTKIVQGKSLVVTSLLVQPFLVENENIINETKHVSYAGYIPDLLEQVSKLTKLSFTLSVRTDRKYGNKLPNGSWDGLIGDIVEGRADVAVGPLTETSSRSKVVDFSTPFMNFGPVIILKKPQSPVMSLLERLQRLFAPLSQSIWMMSGMAWLVTSAVLYMICHIDPYDWRRLTKDKQATLREGESFSCLNTFWFTISTILWQGYSRSPRSLGGRIVTTFWWLYVLIFIVMYFASMTNYLRVGPMQSTEDFYTNIHSIENLADQNLVNFGVIKGGATQQYLQSAKVSKIMVVWSRINQENTMVESLEEGIVKVRTSRKPFALIAESAMAKYFTKQSPCELYMVGDFITIGSYSIAFKVNTGLVKRVDIALLTLRETGVLKELEDRWFSGGCSKFIVESNNNKVKIPPFYGVDLGTFSGALIILAFGLILGSLATIIEVFVFKYAEQEDKGKSEARTPLTSSANRELPNSDPEPTTDV</sequence>
<feature type="binding site" evidence="12">
    <location>
        <position position="111"/>
    </location>
    <ligand>
        <name>L-glutamate</name>
        <dbReference type="ChEBI" id="CHEBI:29985"/>
    </ligand>
</feature>
<dbReference type="InterPro" id="IPR015683">
    <property type="entry name" value="Ionotropic_Glu_rcpt"/>
</dbReference>
<evidence type="ECO:0008006" key="21">
    <source>
        <dbReference type="Google" id="ProtNLM"/>
    </source>
</evidence>
<keyword evidence="8" id="KW-0675">Receptor</keyword>
<feature type="transmembrane region" description="Helical" evidence="16">
    <location>
        <begin position="236"/>
        <end position="256"/>
    </location>
</feature>
<dbReference type="FunFam" id="3.40.190.10:FF:000024">
    <property type="entry name" value="Glutamate receptor, ionotropic, delta 1"/>
    <property type="match status" value="1"/>
</dbReference>
<evidence type="ECO:0000256" key="14">
    <source>
        <dbReference type="PIRSR" id="PIRSR601508-3"/>
    </source>
</evidence>
<evidence type="ECO:0000256" key="11">
    <source>
        <dbReference type="ARBA" id="ARBA00023303"/>
    </source>
</evidence>
<dbReference type="GO" id="GO:0015276">
    <property type="term" value="F:ligand-gated monoatomic ion channel activity"/>
    <property type="evidence" value="ECO:0007669"/>
    <property type="project" value="InterPro"/>
</dbReference>
<dbReference type="GO" id="GO:0038023">
    <property type="term" value="F:signaling receptor activity"/>
    <property type="evidence" value="ECO:0007669"/>
    <property type="project" value="InterPro"/>
</dbReference>
<dbReference type="SUPFAM" id="SSF81324">
    <property type="entry name" value="Voltage-gated potassium channels"/>
    <property type="match status" value="1"/>
</dbReference>
<evidence type="ECO:0000256" key="3">
    <source>
        <dbReference type="ARBA" id="ARBA00022475"/>
    </source>
</evidence>
<evidence type="ECO:0000256" key="10">
    <source>
        <dbReference type="ARBA" id="ARBA00023286"/>
    </source>
</evidence>
<keyword evidence="3" id="KW-1003">Cell membrane</keyword>
<reference evidence="20" key="1">
    <citation type="submission" date="2014-12" db="EMBL/GenBank/DDBJ databases">
        <title>Insight into the proteome of Arion vulgaris.</title>
        <authorList>
            <person name="Aradska J."/>
            <person name="Bulat T."/>
            <person name="Smidak R."/>
            <person name="Sarate P."/>
            <person name="Gangsoo J."/>
            <person name="Sialana F."/>
            <person name="Bilban M."/>
            <person name="Lubec G."/>
        </authorList>
    </citation>
    <scope>NUCLEOTIDE SEQUENCE</scope>
    <source>
        <tissue evidence="20">Skin</tissue>
    </source>
</reference>
<feature type="binding site" evidence="12">
    <location>
        <position position="109"/>
    </location>
    <ligand>
        <name>L-glutamate</name>
        <dbReference type="ChEBI" id="CHEBI:29985"/>
    </ligand>
</feature>
<keyword evidence="2" id="KW-0813">Transport</keyword>
<comment type="subcellular location">
    <subcellularLocation>
        <location evidence="1">Cell membrane</location>
        <topology evidence="1">Multi-pass membrane protein</topology>
    </subcellularLocation>
</comment>
<feature type="chain" id="PRO_5002110716" description="Ionotropic glutamate receptor C-terminal domain-containing protein" evidence="17">
    <location>
        <begin position="25"/>
        <end position="493"/>
    </location>
</feature>
<dbReference type="Gene3D" id="1.10.287.70">
    <property type="match status" value="1"/>
</dbReference>
<keyword evidence="14" id="KW-1015">Disulfide bond</keyword>
<accession>A0A0B6XZK1</accession>
<dbReference type="EMBL" id="HACG01002453">
    <property type="protein sequence ID" value="CEK49318.1"/>
    <property type="molecule type" value="Transcribed_RNA"/>
</dbReference>
<feature type="binding site" evidence="12">
    <location>
        <position position="116"/>
    </location>
    <ligand>
        <name>L-glutamate</name>
        <dbReference type="ChEBI" id="CHEBI:29985"/>
    </ligand>
</feature>
<evidence type="ECO:0000256" key="5">
    <source>
        <dbReference type="ARBA" id="ARBA00022989"/>
    </source>
</evidence>
<evidence type="ECO:0000259" key="19">
    <source>
        <dbReference type="SMART" id="SM00918"/>
    </source>
</evidence>
<evidence type="ECO:0000256" key="7">
    <source>
        <dbReference type="ARBA" id="ARBA00023136"/>
    </source>
</evidence>
<dbReference type="Pfam" id="PF00060">
    <property type="entry name" value="Lig_chan"/>
    <property type="match status" value="1"/>
</dbReference>
<evidence type="ECO:0000313" key="20">
    <source>
        <dbReference type="EMBL" id="CEK49318.1"/>
    </source>
</evidence>
<dbReference type="Pfam" id="PF10613">
    <property type="entry name" value="Lig_chan-Glu_bd"/>
    <property type="match status" value="1"/>
</dbReference>
<evidence type="ECO:0000256" key="17">
    <source>
        <dbReference type="SAM" id="SignalP"/>
    </source>
</evidence>
<proteinExistence type="predicted"/>
<feature type="transmembrane region" description="Helical" evidence="16">
    <location>
        <begin position="432"/>
        <end position="457"/>
    </location>
</feature>
<keyword evidence="7 16" id="KW-0472">Membrane</keyword>
<evidence type="ECO:0000256" key="1">
    <source>
        <dbReference type="ARBA" id="ARBA00004651"/>
    </source>
</evidence>
<evidence type="ECO:0000256" key="4">
    <source>
        <dbReference type="ARBA" id="ARBA00022692"/>
    </source>
</evidence>
<dbReference type="InterPro" id="IPR001508">
    <property type="entry name" value="Iono_Glu_rcpt_met"/>
</dbReference>
<evidence type="ECO:0000256" key="9">
    <source>
        <dbReference type="ARBA" id="ARBA00023180"/>
    </source>
</evidence>
<dbReference type="PRINTS" id="PR00177">
    <property type="entry name" value="NMDARECEPTOR"/>
</dbReference>
<keyword evidence="6" id="KW-0406">Ion transport</keyword>
<dbReference type="Gene3D" id="3.40.190.10">
    <property type="entry name" value="Periplasmic binding protein-like II"/>
    <property type="match status" value="1"/>
</dbReference>
<feature type="transmembrane region" description="Helical" evidence="16">
    <location>
        <begin position="354"/>
        <end position="372"/>
    </location>
</feature>
<evidence type="ECO:0000256" key="13">
    <source>
        <dbReference type="PIRSR" id="PIRSR601508-2"/>
    </source>
</evidence>
<organism evidence="20">
    <name type="scientific">Arion vulgaris</name>
    <dbReference type="NCBI Taxonomy" id="1028688"/>
    <lineage>
        <taxon>Eukaryota</taxon>
        <taxon>Metazoa</taxon>
        <taxon>Spiralia</taxon>
        <taxon>Lophotrochozoa</taxon>
        <taxon>Mollusca</taxon>
        <taxon>Gastropoda</taxon>
        <taxon>Heterobranchia</taxon>
        <taxon>Euthyneura</taxon>
        <taxon>Panpulmonata</taxon>
        <taxon>Eupulmonata</taxon>
        <taxon>Stylommatophora</taxon>
        <taxon>Helicina</taxon>
        <taxon>Arionoidea</taxon>
        <taxon>Arionidae</taxon>
        <taxon>Arion</taxon>
    </lineage>
</organism>
<dbReference type="AlphaFoldDB" id="A0A0B6XZK1"/>
<dbReference type="SMART" id="SM00918">
    <property type="entry name" value="Lig_chan-Glu_bd"/>
    <property type="match status" value="1"/>
</dbReference>
<evidence type="ECO:0000256" key="16">
    <source>
        <dbReference type="SAM" id="Phobius"/>
    </source>
</evidence>
<dbReference type="SMART" id="SM00079">
    <property type="entry name" value="PBPe"/>
    <property type="match status" value="1"/>
</dbReference>
<dbReference type="InterPro" id="IPR001320">
    <property type="entry name" value="Iontro_rcpt_C"/>
</dbReference>
<keyword evidence="11" id="KW-0407">Ion channel</keyword>
<feature type="binding site" evidence="12">
    <location>
        <position position="293"/>
    </location>
    <ligand>
        <name>L-glutamate</name>
        <dbReference type="ChEBI" id="CHEBI:29985"/>
    </ligand>
</feature>